<organism evidence="2 3">
    <name type="scientific">Takifugu flavidus</name>
    <name type="common">sansaifugu</name>
    <dbReference type="NCBI Taxonomy" id="433684"/>
    <lineage>
        <taxon>Eukaryota</taxon>
        <taxon>Metazoa</taxon>
        <taxon>Chordata</taxon>
        <taxon>Craniata</taxon>
        <taxon>Vertebrata</taxon>
        <taxon>Euteleostomi</taxon>
        <taxon>Actinopterygii</taxon>
        <taxon>Neopterygii</taxon>
        <taxon>Teleostei</taxon>
        <taxon>Neoteleostei</taxon>
        <taxon>Acanthomorphata</taxon>
        <taxon>Eupercaria</taxon>
        <taxon>Tetraodontiformes</taxon>
        <taxon>Tetradontoidea</taxon>
        <taxon>Tetraodontidae</taxon>
        <taxon>Takifugu</taxon>
    </lineage>
</organism>
<dbReference type="Proteomes" id="UP000324091">
    <property type="component" value="Chromosome 2"/>
</dbReference>
<feature type="compositionally biased region" description="Acidic residues" evidence="1">
    <location>
        <begin position="48"/>
        <end position="77"/>
    </location>
</feature>
<comment type="caution">
    <text evidence="2">The sequence shown here is derived from an EMBL/GenBank/DDBJ whole genome shotgun (WGS) entry which is preliminary data.</text>
</comment>
<keyword evidence="3" id="KW-1185">Reference proteome</keyword>
<evidence type="ECO:0000313" key="2">
    <source>
        <dbReference type="EMBL" id="TWW67262.1"/>
    </source>
</evidence>
<feature type="region of interest" description="Disordered" evidence="1">
    <location>
        <begin position="1"/>
        <end position="151"/>
    </location>
</feature>
<gene>
    <name evidence="2" type="ORF">D4764_02G0003030</name>
</gene>
<dbReference type="AlphaFoldDB" id="A0A5C6NI31"/>
<feature type="compositionally biased region" description="Basic and acidic residues" evidence="1">
    <location>
        <begin position="139"/>
        <end position="151"/>
    </location>
</feature>
<evidence type="ECO:0000256" key="1">
    <source>
        <dbReference type="SAM" id="MobiDB-lite"/>
    </source>
</evidence>
<name>A0A5C6NI31_9TELE</name>
<evidence type="ECO:0000313" key="3">
    <source>
        <dbReference type="Proteomes" id="UP000324091"/>
    </source>
</evidence>
<proteinExistence type="predicted"/>
<accession>A0A5C6NI31</accession>
<dbReference type="EMBL" id="RHFK02000012">
    <property type="protein sequence ID" value="TWW67262.1"/>
    <property type="molecule type" value="Genomic_DNA"/>
</dbReference>
<sequence length="151" mass="16885">MLDSWLKPGLSLSREAEPVEDESPLREENAEEEEEEERRRRRRGGGGGEEEEEIDEEGWGEMEEEEEDDWENEENEETPITSEEGESPPHLSEEGSGGYEGSADAFVTLGDIGSGESWTEEGMDVVGESQSSESQAKPAEQELREEHLLSP</sequence>
<reference evidence="2 3" key="1">
    <citation type="submission" date="2019-04" db="EMBL/GenBank/DDBJ databases">
        <title>Chromosome genome assembly for Takifugu flavidus.</title>
        <authorList>
            <person name="Xiao S."/>
        </authorList>
    </citation>
    <scope>NUCLEOTIDE SEQUENCE [LARGE SCALE GENOMIC DNA]</scope>
    <source>
        <strain evidence="2">HTHZ2018</strain>
        <tissue evidence="2">Muscle</tissue>
    </source>
</reference>
<protein>
    <submittedName>
        <fullName evidence="2">Uncharacterized protein</fullName>
    </submittedName>
</protein>